<sequence length="303" mass="36191">MHDFRIKFLSKEIQEVLNSLVGLAQNLHNGINRGFCFVCNLQFKQVNSNNPFIFIVVTNYLNESDDTLKFCCLKCWQNSRGHMDIVELYPTLKLYDVKKLMYNNVLRKFLFNFRDTNTVLYKKYAINDTLDDVLKQVFREKNHHDEIQMVRLIRNENDFVAEENIAQLRIEYGTRYTFDRPLLINGQLINSVNNHCKLNKYYLEVFYKSYEPYSPFMVCFNIDPQKECVYCEGKILKNTGHPIFNCSHCGLTNPNYFIKKHTMMIPFWTHTYDYNKVYWKSLKHKGMLKCDLMVYGVDTRRNI</sequence>
<name>A0A2H4ZKC1_GVCL</name>
<dbReference type="EMBL" id="MF974563">
    <property type="protein sequence ID" value="AUF82002.1"/>
    <property type="molecule type" value="Genomic_DNA"/>
</dbReference>
<reference evidence="1" key="1">
    <citation type="journal article" date="2017" name="Int. J. Mol. Sci.">
        <title>Genome Analysis and Genetic Stability of the Cryptophlebia leucotreta Granulovirus (CrleGV-SA) after 15 Years of Commercial Use as a Biopesticide.</title>
        <authorList>
            <person name="van der Merwe M."/>
            <person name="Jukes M.D."/>
            <person name="Rabalski L."/>
            <person name="Knox C."/>
            <person name="Opoku-Debrah J.K."/>
            <person name="Moore S.D."/>
            <person name="Krejmer-Rabalska M."/>
            <person name="Szewczyk B."/>
            <person name="Hill M.P."/>
        </authorList>
    </citation>
    <scope>NUCLEOTIDE SEQUENCE</scope>
    <source>
        <strain evidence="1">CrleGV-SA</strain>
    </source>
</reference>
<dbReference type="GO" id="GO:0008270">
    <property type="term" value="F:zinc ion binding"/>
    <property type="evidence" value="ECO:0007669"/>
    <property type="project" value="InterPro"/>
</dbReference>
<accession>A0A2H4ZKC1</accession>
<proteinExistence type="predicted"/>
<organismHost>
    <name type="scientific">Tortricidae</name>
    <dbReference type="NCBI Taxonomy" id="7139"/>
</organismHost>
<evidence type="ECO:0000313" key="1">
    <source>
        <dbReference type="EMBL" id="AUF82002.1"/>
    </source>
</evidence>
<dbReference type="InterPro" id="IPR010336">
    <property type="entry name" value="Baculo_ME53"/>
</dbReference>
<organism evidence="1">
    <name type="scientific">Cryptophlebia leucotreta granulosis virus</name>
    <name type="common">ClGV</name>
    <name type="synonym">Cryptophlebia leucotreta granulovirus</name>
    <dbReference type="NCBI Taxonomy" id="35254"/>
    <lineage>
        <taxon>Viruses</taxon>
        <taxon>Viruses incertae sedis</taxon>
        <taxon>Naldaviricetes</taxon>
        <taxon>Lefavirales</taxon>
        <taxon>Baculoviridae</taxon>
        <taxon>Betabaculovirus</taxon>
        <taxon>Betabaculovirus cryleucotretae</taxon>
    </lineage>
</organism>
<protein>
    <submittedName>
        <fullName evidence="1">Me53</fullName>
    </submittedName>
</protein>
<dbReference type="GO" id="GO:0003677">
    <property type="term" value="F:DNA binding"/>
    <property type="evidence" value="ECO:0007669"/>
    <property type="project" value="InterPro"/>
</dbReference>
<dbReference type="Pfam" id="PF06061">
    <property type="entry name" value="Baculo_ME53"/>
    <property type="match status" value="1"/>
</dbReference>